<dbReference type="PANTHER" id="PTHR12595:SF0">
    <property type="entry name" value="ADENYLATE KINASE ISOENZYME 6"/>
    <property type="match status" value="1"/>
</dbReference>
<dbReference type="GO" id="GO:0016887">
    <property type="term" value="F:ATP hydrolysis activity"/>
    <property type="evidence" value="ECO:0007669"/>
    <property type="project" value="UniProtKB-UniRule"/>
</dbReference>
<comment type="function">
    <text evidence="10">Broad-specificity nucleoside monophosphate (NMP) kinase that catalyzes the reversible transfer of the terminal phosphate group between nucleoside triphosphates and monophosphates. Has also ATPase activity. Involved in the late cytoplasmic maturation steps of the 40S ribosomal particles, specifically 18S rRNA maturation. While NMP activity is not required for ribosome maturation, ATPase activity is. Associates transiently with small ribosomal subunit protein uS11. ATP hydrolysis breaks the interaction with uS11. May temporarily remove uS11 from the ribosome to enable a conformational change of the ribosomal RNA that is needed for the final maturation step of the small ribosomal subunit. Its NMP activity may have a role in nuclear energy homeostasis.</text>
</comment>
<evidence type="ECO:0000256" key="3">
    <source>
        <dbReference type="ARBA" id="ARBA00022517"/>
    </source>
</evidence>
<feature type="compositionally biased region" description="Acidic residues" evidence="11">
    <location>
        <begin position="197"/>
        <end position="216"/>
    </location>
</feature>
<feature type="region of interest" description="Disordered" evidence="11">
    <location>
        <begin position="189"/>
        <end position="266"/>
    </location>
</feature>
<dbReference type="InterPro" id="IPR020618">
    <property type="entry name" value="Adenyl_kinase_AK6"/>
</dbReference>
<reference evidence="12 13" key="1">
    <citation type="journal article" date="2019" name="Sci. Rep.">
        <title>Comparative genomics of chytrid fungi reveal insights into the obligate biotrophic and pathogenic lifestyle of Synchytrium endobioticum.</title>
        <authorList>
            <person name="van de Vossenberg B.T.L.H."/>
            <person name="Warris S."/>
            <person name="Nguyen H.D.T."/>
            <person name="van Gent-Pelzer M.P.E."/>
            <person name="Joly D.L."/>
            <person name="van de Geest H.C."/>
            <person name="Bonants P.J.M."/>
            <person name="Smith D.S."/>
            <person name="Levesque C.A."/>
            <person name="van der Lee T.A.J."/>
        </authorList>
    </citation>
    <scope>NUCLEOTIDE SEQUENCE [LARGE SCALE GENOMIC DNA]</scope>
    <source>
        <strain evidence="12 13">JEL517</strain>
    </source>
</reference>
<dbReference type="GO" id="GO:0005737">
    <property type="term" value="C:cytoplasm"/>
    <property type="evidence" value="ECO:0007669"/>
    <property type="project" value="UniProtKB-SubCell"/>
</dbReference>
<feature type="binding site" evidence="10">
    <location>
        <position position="25"/>
    </location>
    <ligand>
        <name>ATP</name>
        <dbReference type="ChEBI" id="CHEBI:30616"/>
    </ligand>
</feature>
<evidence type="ECO:0000256" key="7">
    <source>
        <dbReference type="ARBA" id="ARBA00022777"/>
    </source>
</evidence>
<evidence type="ECO:0000256" key="4">
    <source>
        <dbReference type="ARBA" id="ARBA00022552"/>
    </source>
</evidence>
<sequence length="266" mass="29951">MTNSTILRTLPNILVTGTPGTGKTTFSAQLAAALTPPSASTGTSSFTHKNISQLVAENSWHSGYDERWQSYLLDEDQVVDGLEPVMGEGGIIIDYHGCDFFPERWFDLVIVLRAQTSVLYDRLHARKYPKHKIEENITSEIMNVIHDEAFDSYKPECILVLESNTEQDLQSNLASVSRIVAQYQPKQVMAAPTAKYEDDDEESNGVDQDDEDDGEDLHEYRDESNVQGVNEYPDWPKPIAGDVSDEESEEEHYMEDVVTDGKRKRA</sequence>
<organism evidence="12 13">
    <name type="scientific">Synchytrium microbalum</name>
    <dbReference type="NCBI Taxonomy" id="1806994"/>
    <lineage>
        <taxon>Eukaryota</taxon>
        <taxon>Fungi</taxon>
        <taxon>Fungi incertae sedis</taxon>
        <taxon>Chytridiomycota</taxon>
        <taxon>Chytridiomycota incertae sedis</taxon>
        <taxon>Chytridiomycetes</taxon>
        <taxon>Synchytriales</taxon>
        <taxon>Synchytriaceae</taxon>
        <taxon>Synchytrium</taxon>
    </lineage>
</organism>
<feature type="binding site" evidence="10">
    <location>
        <position position="24"/>
    </location>
    <ligand>
        <name>ATP</name>
        <dbReference type="ChEBI" id="CHEBI:30616"/>
    </ligand>
</feature>
<comment type="caution">
    <text evidence="10">Lacks conserved residue(s) required for the propagation of feature annotation.</text>
</comment>
<dbReference type="HAMAP" id="MF_00039">
    <property type="entry name" value="Adenylate_kinase_AK6"/>
    <property type="match status" value="1"/>
</dbReference>
<feature type="binding site" evidence="10">
    <location>
        <position position="22"/>
    </location>
    <ligand>
        <name>ATP</name>
        <dbReference type="ChEBI" id="CHEBI:30616"/>
    </ligand>
</feature>
<keyword evidence="3 10" id="KW-0690">Ribosome biogenesis</keyword>
<comment type="subunit">
    <text evidence="10">Interacts with small ribosomal subunit protein uS11. Not a structural component of 43S pre-ribosomes, but transiently interacts with them by binding to uS11.</text>
</comment>
<dbReference type="Proteomes" id="UP000319731">
    <property type="component" value="Unassembled WGS sequence"/>
</dbReference>
<dbReference type="GO" id="GO:0005524">
    <property type="term" value="F:ATP binding"/>
    <property type="evidence" value="ECO:0007669"/>
    <property type="project" value="UniProtKB-KW"/>
</dbReference>
<dbReference type="EC" id="2.7.4.3" evidence="10"/>
<proteinExistence type="inferred from homology"/>
<evidence type="ECO:0000256" key="9">
    <source>
        <dbReference type="ARBA" id="ARBA00023242"/>
    </source>
</evidence>
<keyword evidence="4 10" id="KW-0698">rRNA processing</keyword>
<keyword evidence="8 10" id="KW-0067">ATP-binding</keyword>
<feature type="binding site" evidence="10">
    <location>
        <position position="126"/>
    </location>
    <ligand>
        <name>ATP</name>
        <dbReference type="ChEBI" id="CHEBI:30616"/>
    </ligand>
</feature>
<evidence type="ECO:0000256" key="1">
    <source>
        <dbReference type="ARBA" id="ARBA00000582"/>
    </source>
</evidence>
<dbReference type="GO" id="GO:0006364">
    <property type="term" value="P:rRNA processing"/>
    <property type="evidence" value="ECO:0007669"/>
    <property type="project" value="UniProtKB-KW"/>
</dbReference>
<dbReference type="GO" id="GO:0042274">
    <property type="term" value="P:ribosomal small subunit biogenesis"/>
    <property type="evidence" value="ECO:0007669"/>
    <property type="project" value="UniProtKB-UniRule"/>
</dbReference>
<keyword evidence="5 10" id="KW-0808">Transferase</keyword>
<keyword evidence="7 10" id="KW-0418">Kinase</keyword>
<feature type="binding site" evidence="10">
    <location>
        <position position="20"/>
    </location>
    <ligand>
        <name>ATP</name>
        <dbReference type="ChEBI" id="CHEBI:30616"/>
    </ligand>
</feature>
<feature type="region of interest" description="LID" evidence="10">
    <location>
        <begin position="125"/>
        <end position="135"/>
    </location>
</feature>
<feature type="compositionally biased region" description="Acidic residues" evidence="11">
    <location>
        <begin position="243"/>
        <end position="253"/>
    </location>
</feature>
<dbReference type="STRING" id="1806994.A0A507C800"/>
<evidence type="ECO:0000256" key="10">
    <source>
        <dbReference type="HAMAP-Rule" id="MF_03173"/>
    </source>
</evidence>
<protein>
    <recommendedName>
        <fullName evidence="10">Adenylate kinase isoenzyme 6 homolog</fullName>
        <shortName evidence="10">AK6</shortName>
        <ecNumber evidence="10">2.7.4.3</ecNumber>
    </recommendedName>
    <alternativeName>
        <fullName evidence="10">Dual activity adenylate kinase/ATPase</fullName>
        <shortName evidence="10">AK/ATPase</shortName>
    </alternativeName>
</protein>
<dbReference type="FunFam" id="3.40.50.300:FF:000372">
    <property type="entry name" value="Adenylate kinase isoenzyme 6 homolog"/>
    <property type="match status" value="1"/>
</dbReference>
<comment type="catalytic activity">
    <reaction evidence="1 10">
        <text>AMP + ATP = 2 ADP</text>
        <dbReference type="Rhea" id="RHEA:12973"/>
        <dbReference type="ChEBI" id="CHEBI:30616"/>
        <dbReference type="ChEBI" id="CHEBI:456215"/>
        <dbReference type="ChEBI" id="CHEBI:456216"/>
        <dbReference type="EC" id="2.7.4.3"/>
    </reaction>
</comment>
<comment type="caution">
    <text evidence="12">The sequence shown here is derived from an EMBL/GenBank/DDBJ whole genome shotgun (WGS) entry which is preliminary data.</text>
</comment>
<evidence type="ECO:0000313" key="13">
    <source>
        <dbReference type="Proteomes" id="UP000319731"/>
    </source>
</evidence>
<dbReference type="GO" id="GO:0004017">
    <property type="term" value="F:AMP kinase activity"/>
    <property type="evidence" value="ECO:0007669"/>
    <property type="project" value="UniProtKB-UniRule"/>
</dbReference>
<evidence type="ECO:0000256" key="5">
    <source>
        <dbReference type="ARBA" id="ARBA00022679"/>
    </source>
</evidence>
<comment type="subcellular location">
    <subcellularLocation>
        <location evidence="10">Cytoplasm</location>
    </subcellularLocation>
    <subcellularLocation>
        <location evidence="10">Nucleus</location>
    </subcellularLocation>
</comment>
<dbReference type="AlphaFoldDB" id="A0A507C800"/>
<feature type="region of interest" description="NMPbind" evidence="10">
    <location>
        <begin position="50"/>
        <end position="73"/>
    </location>
</feature>
<dbReference type="Gene3D" id="3.40.50.300">
    <property type="entry name" value="P-loop containing nucleotide triphosphate hydrolases"/>
    <property type="match status" value="1"/>
</dbReference>
<accession>A0A507C800</accession>
<dbReference type="GeneID" id="42004797"/>
<keyword evidence="6 10" id="KW-0547">Nucleotide-binding</keyword>
<keyword evidence="2 10" id="KW-0963">Cytoplasm</keyword>
<dbReference type="PANTHER" id="PTHR12595">
    <property type="entry name" value="POS9-ACTIVATING FACTOR FAP7-RELATED"/>
    <property type="match status" value="1"/>
</dbReference>
<gene>
    <name evidence="12" type="ORF">SmJEL517_g03572</name>
</gene>
<keyword evidence="13" id="KW-1185">Reference proteome</keyword>
<dbReference type="SUPFAM" id="SSF52540">
    <property type="entry name" value="P-loop containing nucleoside triphosphate hydrolases"/>
    <property type="match status" value="1"/>
</dbReference>
<name>A0A507C800_9FUNG</name>
<evidence type="ECO:0000256" key="11">
    <source>
        <dbReference type="SAM" id="MobiDB-lite"/>
    </source>
</evidence>
<comment type="catalytic activity">
    <reaction evidence="10">
        <text>ATP + H2O = ADP + phosphate + H(+)</text>
        <dbReference type="Rhea" id="RHEA:13065"/>
        <dbReference type="ChEBI" id="CHEBI:15377"/>
        <dbReference type="ChEBI" id="CHEBI:15378"/>
        <dbReference type="ChEBI" id="CHEBI:30616"/>
        <dbReference type="ChEBI" id="CHEBI:43474"/>
        <dbReference type="ChEBI" id="CHEBI:456216"/>
    </reaction>
</comment>
<keyword evidence="9 10" id="KW-0539">Nucleus</keyword>
<comment type="similarity">
    <text evidence="10">Belongs to the adenylate kinase family. AK6 subfamily.</text>
</comment>
<dbReference type="EMBL" id="QEAO01000019">
    <property type="protein sequence ID" value="TPX33625.1"/>
    <property type="molecule type" value="Genomic_DNA"/>
</dbReference>
<feature type="binding site" evidence="10">
    <location>
        <position position="23"/>
    </location>
    <ligand>
        <name>ATP</name>
        <dbReference type="ChEBI" id="CHEBI:30616"/>
    </ligand>
</feature>
<dbReference type="RefSeq" id="XP_031024567.1">
    <property type="nucleotide sequence ID" value="XM_031169500.1"/>
</dbReference>
<evidence type="ECO:0000256" key="6">
    <source>
        <dbReference type="ARBA" id="ARBA00022741"/>
    </source>
</evidence>
<evidence type="ECO:0000313" key="12">
    <source>
        <dbReference type="EMBL" id="TPX33625.1"/>
    </source>
</evidence>
<evidence type="ECO:0000256" key="8">
    <source>
        <dbReference type="ARBA" id="ARBA00022840"/>
    </source>
</evidence>
<dbReference type="OrthoDB" id="10251185at2759"/>
<dbReference type="InterPro" id="IPR027417">
    <property type="entry name" value="P-loop_NTPase"/>
</dbReference>
<dbReference type="Pfam" id="PF13238">
    <property type="entry name" value="AAA_18"/>
    <property type="match status" value="1"/>
</dbReference>
<evidence type="ECO:0000256" key="2">
    <source>
        <dbReference type="ARBA" id="ARBA00022490"/>
    </source>
</evidence>
<dbReference type="GO" id="GO:0005634">
    <property type="term" value="C:nucleus"/>
    <property type="evidence" value="ECO:0007669"/>
    <property type="project" value="UniProtKB-SubCell"/>
</dbReference>